<keyword evidence="5" id="KW-1185">Reference proteome</keyword>
<dbReference type="InterPro" id="IPR036864">
    <property type="entry name" value="Zn2-C6_fun-type_DNA-bd_sf"/>
</dbReference>
<evidence type="ECO:0000256" key="1">
    <source>
        <dbReference type="ARBA" id="ARBA00023242"/>
    </source>
</evidence>
<feature type="region of interest" description="Disordered" evidence="2">
    <location>
        <begin position="71"/>
        <end position="167"/>
    </location>
</feature>
<evidence type="ECO:0000259" key="3">
    <source>
        <dbReference type="PROSITE" id="PS50048"/>
    </source>
</evidence>
<dbReference type="SMART" id="SM00066">
    <property type="entry name" value="GAL4"/>
    <property type="match status" value="1"/>
</dbReference>
<dbReference type="CDD" id="cd00067">
    <property type="entry name" value="GAL4"/>
    <property type="match status" value="1"/>
</dbReference>
<dbReference type="GO" id="GO:0008270">
    <property type="term" value="F:zinc ion binding"/>
    <property type="evidence" value="ECO:0007669"/>
    <property type="project" value="InterPro"/>
</dbReference>
<comment type="caution">
    <text evidence="4">The sequence shown here is derived from an EMBL/GenBank/DDBJ whole genome shotgun (WGS) entry which is preliminary data.</text>
</comment>
<dbReference type="SUPFAM" id="SSF57701">
    <property type="entry name" value="Zn2/Cys6 DNA-binding domain"/>
    <property type="match status" value="1"/>
</dbReference>
<dbReference type="Pfam" id="PF00172">
    <property type="entry name" value="Zn_clus"/>
    <property type="match status" value="1"/>
</dbReference>
<feature type="domain" description="Zn(2)-C6 fungal-type" evidence="3">
    <location>
        <begin position="13"/>
        <end position="40"/>
    </location>
</feature>
<organism evidence="4 5">
    <name type="scientific">Pleurostoma richardsiae</name>
    <dbReference type="NCBI Taxonomy" id="41990"/>
    <lineage>
        <taxon>Eukaryota</taxon>
        <taxon>Fungi</taxon>
        <taxon>Dikarya</taxon>
        <taxon>Ascomycota</taxon>
        <taxon>Pezizomycotina</taxon>
        <taxon>Sordariomycetes</taxon>
        <taxon>Sordariomycetidae</taxon>
        <taxon>Calosphaeriales</taxon>
        <taxon>Pleurostomataceae</taxon>
        <taxon>Pleurostoma</taxon>
    </lineage>
</organism>
<dbReference type="CDD" id="cd12148">
    <property type="entry name" value="fungal_TF_MHR"/>
    <property type="match status" value="1"/>
</dbReference>
<dbReference type="PANTHER" id="PTHR46910:SF5">
    <property type="entry name" value="ZN(II)2CYS6 TRANSCRIPTION FACTOR (EUROFUNG)"/>
    <property type="match status" value="1"/>
</dbReference>
<dbReference type="Gene3D" id="4.10.240.10">
    <property type="entry name" value="Zn(2)-C6 fungal-type DNA-binding domain"/>
    <property type="match status" value="1"/>
</dbReference>
<dbReference type="Proteomes" id="UP001174694">
    <property type="component" value="Unassembled WGS sequence"/>
</dbReference>
<dbReference type="PROSITE" id="PS00463">
    <property type="entry name" value="ZN2_CY6_FUNGAL_1"/>
    <property type="match status" value="1"/>
</dbReference>
<dbReference type="PROSITE" id="PS50048">
    <property type="entry name" value="ZN2_CY6_FUNGAL_2"/>
    <property type="match status" value="1"/>
</dbReference>
<dbReference type="AlphaFoldDB" id="A0AA38R6P8"/>
<feature type="region of interest" description="Disordered" evidence="2">
    <location>
        <begin position="646"/>
        <end position="681"/>
    </location>
</feature>
<gene>
    <name evidence="4" type="ORF">NKR23_g9567</name>
</gene>
<keyword evidence="1" id="KW-0539">Nucleus</keyword>
<accession>A0AA38R6P8</accession>
<dbReference type="GO" id="GO:0000981">
    <property type="term" value="F:DNA-binding transcription factor activity, RNA polymerase II-specific"/>
    <property type="evidence" value="ECO:0007669"/>
    <property type="project" value="InterPro"/>
</dbReference>
<dbReference type="InterPro" id="IPR050987">
    <property type="entry name" value="AtrR-like"/>
</dbReference>
<evidence type="ECO:0000313" key="5">
    <source>
        <dbReference type="Proteomes" id="UP001174694"/>
    </source>
</evidence>
<name>A0AA38R6P8_9PEZI</name>
<dbReference type="InterPro" id="IPR001138">
    <property type="entry name" value="Zn2Cys6_DnaBD"/>
</dbReference>
<proteinExistence type="predicted"/>
<dbReference type="EMBL" id="JANBVO010000037">
    <property type="protein sequence ID" value="KAJ9136898.1"/>
    <property type="molecule type" value="Genomic_DNA"/>
</dbReference>
<sequence length="747" mass="83179">MNFQGPPPRQLPACDLCHAKKTRCDRNDPCFNCATAKVACLRRRPRQTAQARNASGPGKDRLDAVLERMSRLEESLGRASPARSVEPRPRRPSAAAGSTNSGVMTPASSEQRQEQALDWPPSPLSRDIASRDGQQPSRKRPAPSPIDQLRQGHPPQPPLQDDEGQSPEDQVLASLDLNRYLRPAGGLIRGRAINAERQSVLESAIWLAKQAMAEPELDTDRENRPNFYEPSMYPSAEFLHLLLHVKGASMESSNGAATSYFLGLFASTTSVSLEQMVLGLIDCTVHGQQRIQYLICVNHVAYSFLTALDSSPSPEMRRELLRSKKRYRDNVIAAVAHLDTTVRPDVSLLYALQSGTLLMQDIGRMRMCWKLNTLACRVGAALRGRSMSELGGFGPGDLTALRLACIRSYIFDTALSANNYQPACLARMDIDRSVLDIEKPGDAMLDILLSFSEVQEVIIHETRKLAAPGQRNQMDTARIRGLRQQMRNTRAQSQEYRARPQSLNDAYLQFEWQTIDFIYYSMMTSITRLGATGEDPSAHRQCLENARRSLLTLKALLDAMSRAPYRDRYISSLAWVVPLFPLRPLYFVFTNAIETSDTMDLRILQDIAKGLEEPAQSLHSIMEIRQLCTSLLSLYTDFAERSLCPPGTADARQVEDSQKAQPAQGAPSSQGQDIRRPTSGMMTFSGRYSGNAVNGYHHQGEEMGTDPLAHHSQDLLMPGSGALIDPLFFDQQVNWELFFTQPAADLL</sequence>
<protein>
    <submittedName>
        <fullName evidence="4">Zn 2cys6 transcription factor</fullName>
    </submittedName>
</protein>
<reference evidence="4" key="1">
    <citation type="submission" date="2022-07" db="EMBL/GenBank/DDBJ databases">
        <title>Fungi with potential for degradation of polypropylene.</title>
        <authorList>
            <person name="Gostincar C."/>
        </authorList>
    </citation>
    <scope>NUCLEOTIDE SEQUENCE</scope>
    <source>
        <strain evidence="4">EXF-13308</strain>
    </source>
</reference>
<evidence type="ECO:0000313" key="4">
    <source>
        <dbReference type="EMBL" id="KAJ9136898.1"/>
    </source>
</evidence>
<feature type="region of interest" description="Disordered" evidence="2">
    <location>
        <begin position="43"/>
        <end position="62"/>
    </location>
</feature>
<dbReference type="PANTHER" id="PTHR46910">
    <property type="entry name" value="TRANSCRIPTION FACTOR PDR1"/>
    <property type="match status" value="1"/>
</dbReference>
<feature type="compositionally biased region" description="Polar residues" evidence="2">
    <location>
        <begin position="96"/>
        <end position="110"/>
    </location>
</feature>
<evidence type="ECO:0000256" key="2">
    <source>
        <dbReference type="SAM" id="MobiDB-lite"/>
    </source>
</evidence>